<dbReference type="Pfam" id="PF00571">
    <property type="entry name" value="CBS"/>
    <property type="match status" value="2"/>
</dbReference>
<proteinExistence type="predicted"/>
<evidence type="ECO:0000313" key="5">
    <source>
        <dbReference type="Proteomes" id="UP000677616"/>
    </source>
</evidence>
<dbReference type="InterPro" id="IPR036388">
    <property type="entry name" value="WH-like_DNA-bd_sf"/>
</dbReference>
<dbReference type="SMART" id="SM00116">
    <property type="entry name" value="CBS"/>
    <property type="match status" value="2"/>
</dbReference>
<dbReference type="Proteomes" id="UP000677616">
    <property type="component" value="Chromosome"/>
</dbReference>
<dbReference type="PROSITE" id="PS51371">
    <property type="entry name" value="CBS"/>
    <property type="match status" value="2"/>
</dbReference>
<evidence type="ECO:0000256" key="1">
    <source>
        <dbReference type="ARBA" id="ARBA00023122"/>
    </source>
</evidence>
<dbReference type="InterPro" id="IPR036390">
    <property type="entry name" value="WH_DNA-bd_sf"/>
</dbReference>
<dbReference type="Gene3D" id="3.10.580.10">
    <property type="entry name" value="CBS-domain"/>
    <property type="match status" value="1"/>
</dbReference>
<dbReference type="RefSeq" id="WP_212572568.1">
    <property type="nucleotide sequence ID" value="NZ_CP073084.1"/>
</dbReference>
<keyword evidence="5" id="KW-1185">Reference proteome</keyword>
<reference evidence="4 5" key="1">
    <citation type="submission" date="2021-04" db="EMBL/GenBank/DDBJ databases">
        <title>Complete genome sequence of a novel Streptococcus species.</title>
        <authorList>
            <person name="Teng J.L.L."/>
        </authorList>
    </citation>
    <scope>NUCLEOTIDE SEQUENCE [LARGE SCALE GENOMIC DNA]</scope>
    <source>
        <strain evidence="4 5">HKU75</strain>
    </source>
</reference>
<dbReference type="SUPFAM" id="SSF46785">
    <property type="entry name" value="Winged helix' DNA-binding domain"/>
    <property type="match status" value="1"/>
</dbReference>
<dbReference type="PANTHER" id="PTHR43080:SF2">
    <property type="entry name" value="CBS DOMAIN-CONTAINING PROTEIN"/>
    <property type="match status" value="1"/>
</dbReference>
<accession>A0ABX7YPB7</accession>
<protein>
    <submittedName>
        <fullName evidence="4">Helix-turn-helix transcriptional regulator</fullName>
    </submittedName>
</protein>
<dbReference type="CDD" id="cd04617">
    <property type="entry name" value="CBS_pair_CcpN"/>
    <property type="match status" value="1"/>
</dbReference>
<dbReference type="Gene3D" id="1.10.10.10">
    <property type="entry name" value="Winged helix-like DNA-binding domain superfamily/Winged helix DNA-binding domain"/>
    <property type="match status" value="1"/>
</dbReference>
<feature type="domain" description="CBS" evidence="3">
    <location>
        <begin position="144"/>
        <end position="205"/>
    </location>
</feature>
<evidence type="ECO:0000313" key="4">
    <source>
        <dbReference type="EMBL" id="QUE55114.1"/>
    </source>
</evidence>
<sequence length="207" mass="23331">MKLNKRQESIIELVKSREPITGDDLAKQLSVGKSTIRNELAVLIMIGILEAKPNVGYYYNENYQAQQNYHFQEKEVKDVMGIPIVAKQTDGFSDVVTKLYIHDVGTIFIVDEDGYLVGIVSRKDLLKMALSNPIIQNFSVALAMTRVPNIIYCKEEERVLDALKKIGLHQVDCLPVVVNEDGRLRPIGRISKTTILSLLLESMEGIR</sequence>
<keyword evidence="1 2" id="KW-0129">CBS domain</keyword>
<dbReference type="InterPro" id="IPR046342">
    <property type="entry name" value="CBS_dom_sf"/>
</dbReference>
<dbReference type="PANTHER" id="PTHR43080">
    <property type="entry name" value="CBS DOMAIN-CONTAINING PROTEIN CBSX3, MITOCHONDRIAL"/>
    <property type="match status" value="1"/>
</dbReference>
<dbReference type="InterPro" id="IPR013196">
    <property type="entry name" value="HTH_11"/>
</dbReference>
<gene>
    <name evidence="4" type="ORF">INT76_04325</name>
</gene>
<name>A0ABX7YPB7_9STRE</name>
<evidence type="ECO:0000256" key="2">
    <source>
        <dbReference type="PROSITE-ProRule" id="PRU00703"/>
    </source>
</evidence>
<dbReference type="SUPFAM" id="SSF54631">
    <property type="entry name" value="CBS-domain pair"/>
    <property type="match status" value="1"/>
</dbReference>
<dbReference type="InterPro" id="IPR051257">
    <property type="entry name" value="Diverse_CBS-Domain"/>
</dbReference>
<evidence type="ECO:0000259" key="3">
    <source>
        <dbReference type="PROSITE" id="PS51371"/>
    </source>
</evidence>
<feature type="domain" description="CBS" evidence="3">
    <location>
        <begin position="79"/>
        <end position="137"/>
    </location>
</feature>
<dbReference type="EMBL" id="CP073084">
    <property type="protein sequence ID" value="QUE55114.1"/>
    <property type="molecule type" value="Genomic_DNA"/>
</dbReference>
<organism evidence="4 5">
    <name type="scientific">Streptococcus oriscaviae</name>
    <dbReference type="NCBI Taxonomy" id="2781599"/>
    <lineage>
        <taxon>Bacteria</taxon>
        <taxon>Bacillati</taxon>
        <taxon>Bacillota</taxon>
        <taxon>Bacilli</taxon>
        <taxon>Lactobacillales</taxon>
        <taxon>Streptococcaceae</taxon>
        <taxon>Streptococcus</taxon>
    </lineage>
</organism>
<dbReference type="Pfam" id="PF08279">
    <property type="entry name" value="HTH_11"/>
    <property type="match status" value="1"/>
</dbReference>
<dbReference type="InterPro" id="IPR000644">
    <property type="entry name" value="CBS_dom"/>
</dbReference>